<feature type="binding site" evidence="7">
    <location>
        <position position="85"/>
    </location>
    <ligand>
        <name>glycerol</name>
        <dbReference type="ChEBI" id="CHEBI:17754"/>
    </ligand>
</feature>
<dbReference type="PROSITE" id="PS00933">
    <property type="entry name" value="FGGY_KINASES_1"/>
    <property type="match status" value="1"/>
</dbReference>
<protein>
    <recommendedName>
        <fullName evidence="7">Glycerol kinase</fullName>
        <ecNumber evidence="7">2.7.1.30</ecNumber>
    </recommendedName>
    <alternativeName>
        <fullName evidence="7">ATP:glycerol 3-phosphotransferase</fullName>
    </alternativeName>
    <alternativeName>
        <fullName evidence="7">Glycerokinase</fullName>
        <shortName evidence="7">GK</shortName>
    </alternativeName>
</protein>
<feature type="binding site" evidence="7">
    <location>
        <position position="410"/>
    </location>
    <ligand>
        <name>ATP</name>
        <dbReference type="ChEBI" id="CHEBI:30616"/>
    </ligand>
</feature>
<feature type="binding site" evidence="7">
    <location>
        <position position="85"/>
    </location>
    <ligand>
        <name>sn-glycerol 3-phosphate</name>
        <dbReference type="ChEBI" id="CHEBI:57597"/>
    </ligand>
</feature>
<organism evidence="11 12">
    <name type="scientific">Aliiglaciecola litoralis</name>
    <dbReference type="NCBI Taxonomy" id="582857"/>
    <lineage>
        <taxon>Bacteria</taxon>
        <taxon>Pseudomonadati</taxon>
        <taxon>Pseudomonadota</taxon>
        <taxon>Gammaproteobacteria</taxon>
        <taxon>Alteromonadales</taxon>
        <taxon>Alteromonadaceae</taxon>
        <taxon>Aliiglaciecola</taxon>
    </lineage>
</organism>
<feature type="domain" description="Carbohydrate kinase FGGY N-terminal" evidence="9">
    <location>
        <begin position="7"/>
        <end position="252"/>
    </location>
</feature>
<dbReference type="InterPro" id="IPR043129">
    <property type="entry name" value="ATPase_NBD"/>
</dbReference>
<evidence type="ECO:0000256" key="5">
    <source>
        <dbReference type="ARBA" id="ARBA00022798"/>
    </source>
</evidence>
<dbReference type="PROSITE" id="PS00445">
    <property type="entry name" value="FGGY_KINASES_2"/>
    <property type="match status" value="1"/>
</dbReference>
<feature type="binding site" evidence="7">
    <location>
        <position position="84"/>
    </location>
    <ligand>
        <name>glycerol</name>
        <dbReference type="ChEBI" id="CHEBI:17754"/>
    </ligand>
</feature>
<dbReference type="PIRSF" id="PIRSF000538">
    <property type="entry name" value="GlpK"/>
    <property type="match status" value="1"/>
</dbReference>
<feature type="binding site" evidence="7">
    <location>
        <position position="136"/>
    </location>
    <ligand>
        <name>glycerol</name>
        <dbReference type="ChEBI" id="CHEBI:17754"/>
    </ligand>
</feature>
<keyword evidence="12" id="KW-1185">Reference proteome</keyword>
<dbReference type="InterPro" id="IPR018485">
    <property type="entry name" value="FGGY_C"/>
</dbReference>
<dbReference type="RefSeq" id="WP_343858179.1">
    <property type="nucleotide sequence ID" value="NZ_BAAAFD010000003.1"/>
</dbReference>
<evidence type="ECO:0000256" key="2">
    <source>
        <dbReference type="ARBA" id="ARBA00022679"/>
    </source>
</evidence>
<feature type="binding site" evidence="7">
    <location>
        <position position="314"/>
    </location>
    <ligand>
        <name>ATP</name>
        <dbReference type="ChEBI" id="CHEBI:30616"/>
    </ligand>
</feature>
<keyword evidence="2 7" id="KW-0808">Transferase</keyword>
<dbReference type="Pfam" id="PF02782">
    <property type="entry name" value="FGGY_C"/>
    <property type="match status" value="1"/>
</dbReference>
<evidence type="ECO:0000256" key="6">
    <source>
        <dbReference type="ARBA" id="ARBA00022840"/>
    </source>
</evidence>
<feature type="binding site" evidence="7">
    <location>
        <position position="245"/>
    </location>
    <ligand>
        <name>glycerol</name>
        <dbReference type="ChEBI" id="CHEBI:17754"/>
    </ligand>
</feature>
<evidence type="ECO:0000313" key="11">
    <source>
        <dbReference type="EMBL" id="GAA0855507.1"/>
    </source>
</evidence>
<keyword evidence="3 7" id="KW-0547">Nucleotide-binding</keyword>
<name>A0ABP3WQW8_9ALTE</name>
<feature type="binding site" evidence="7">
    <location>
        <position position="136"/>
    </location>
    <ligand>
        <name>sn-glycerol 3-phosphate</name>
        <dbReference type="ChEBI" id="CHEBI:57597"/>
    </ligand>
</feature>
<feature type="binding site" evidence="7">
    <location>
        <position position="14"/>
    </location>
    <ligand>
        <name>ADP</name>
        <dbReference type="ChEBI" id="CHEBI:456216"/>
    </ligand>
</feature>
<feature type="binding site" evidence="7">
    <location>
        <position position="310"/>
    </location>
    <ligand>
        <name>ATP</name>
        <dbReference type="ChEBI" id="CHEBI:30616"/>
    </ligand>
</feature>
<feature type="binding site" evidence="7">
    <location>
        <position position="18"/>
    </location>
    <ligand>
        <name>ADP</name>
        <dbReference type="ChEBI" id="CHEBI:456216"/>
    </ligand>
</feature>
<comment type="catalytic activity">
    <reaction evidence="7">
        <text>glycerol + ATP = sn-glycerol 3-phosphate + ADP + H(+)</text>
        <dbReference type="Rhea" id="RHEA:21644"/>
        <dbReference type="ChEBI" id="CHEBI:15378"/>
        <dbReference type="ChEBI" id="CHEBI:17754"/>
        <dbReference type="ChEBI" id="CHEBI:30616"/>
        <dbReference type="ChEBI" id="CHEBI:57597"/>
        <dbReference type="ChEBI" id="CHEBI:456216"/>
        <dbReference type="EC" id="2.7.1.30"/>
    </reaction>
</comment>
<keyword evidence="5 7" id="KW-0319">Glycerol metabolism</keyword>
<dbReference type="InterPro" id="IPR005999">
    <property type="entry name" value="Glycerol_kin"/>
</dbReference>
<evidence type="ECO:0000313" key="12">
    <source>
        <dbReference type="Proteomes" id="UP001500359"/>
    </source>
</evidence>
<dbReference type="InterPro" id="IPR000577">
    <property type="entry name" value="Carb_kinase_FGGY"/>
</dbReference>
<feature type="binding site" evidence="7">
    <location>
        <position position="414"/>
    </location>
    <ligand>
        <name>ADP</name>
        <dbReference type="ChEBI" id="CHEBI:456216"/>
    </ligand>
</feature>
<feature type="binding site" evidence="7">
    <location>
        <position position="410"/>
    </location>
    <ligand>
        <name>ADP</name>
        <dbReference type="ChEBI" id="CHEBI:456216"/>
    </ligand>
</feature>
<keyword evidence="4 7" id="KW-0418">Kinase</keyword>
<dbReference type="NCBIfam" id="NF000756">
    <property type="entry name" value="PRK00047.1"/>
    <property type="match status" value="1"/>
</dbReference>
<feature type="binding site" evidence="7">
    <location>
        <position position="267"/>
    </location>
    <ligand>
        <name>ATP</name>
        <dbReference type="ChEBI" id="CHEBI:30616"/>
    </ligand>
</feature>
<feature type="binding site" evidence="7">
    <location>
        <position position="16"/>
    </location>
    <ligand>
        <name>ATP</name>
        <dbReference type="ChEBI" id="CHEBI:30616"/>
    </ligand>
</feature>
<comment type="caution">
    <text evidence="11">The sequence shown here is derived from an EMBL/GenBank/DDBJ whole genome shotgun (WGS) entry which is preliminary data.</text>
</comment>
<feature type="binding site" evidence="7">
    <location>
        <position position="14"/>
    </location>
    <ligand>
        <name>sn-glycerol 3-phosphate</name>
        <dbReference type="ChEBI" id="CHEBI:57597"/>
    </ligand>
</feature>
<feature type="binding site" evidence="7">
    <location>
        <position position="84"/>
    </location>
    <ligand>
        <name>sn-glycerol 3-phosphate</name>
        <dbReference type="ChEBI" id="CHEBI:57597"/>
    </ligand>
</feature>
<evidence type="ECO:0000256" key="4">
    <source>
        <dbReference type="ARBA" id="ARBA00022777"/>
    </source>
</evidence>
<sequence>MNLENCILAIDQGTTSSRAMVFGTDSQIIAMAQQEFPQHYPNDGWVEHDPEDIWQSTLTVCQQALAEAEAKGARVVGIGVTNQRETTVVWDRKTGKAIYNAIVWQDRRTANDCLALQQAGHSQQVRSKTGLLLDPYFSASKINWILNHVEGARQRAQNGDLAFGTVDSFLIWRLTGGAVHATDITNASRTNLYNIHQQQWDPELCELFEVPAPLLPLVKECADDYGHALASLLGKSIPICGVAGDQQAAAFGQCCFDPGSIKSTYGTGCFVLLNTGDKAVDSANQLLTTVAYKVQGKIHYALEGSIFVAGAAVQWLRDGIHIIEDATQTESLATSLDYEHGVYLVPAFAGLGAPYWDPEARGAIFGLTRGTTNAHLSRAALESVAYQTSDLLKAMADDGVTPNVLNVDGGMVANNWVCQFLTDVLDIKVQRPQIMETTALGVAYLSGLYLGLYENTEALTNKNKIDTTFESTMSADLRNKLLCGWKTAVECTLGFKR</sequence>
<reference evidence="12" key="1">
    <citation type="journal article" date="2019" name="Int. J. Syst. Evol. Microbiol.">
        <title>The Global Catalogue of Microorganisms (GCM) 10K type strain sequencing project: providing services to taxonomists for standard genome sequencing and annotation.</title>
        <authorList>
            <consortium name="The Broad Institute Genomics Platform"/>
            <consortium name="The Broad Institute Genome Sequencing Center for Infectious Disease"/>
            <person name="Wu L."/>
            <person name="Ma J."/>
        </authorList>
    </citation>
    <scope>NUCLEOTIDE SEQUENCE [LARGE SCALE GENOMIC DNA]</scope>
    <source>
        <strain evidence="12">JCM 15896</strain>
    </source>
</reference>
<proteinExistence type="inferred from homology"/>
<dbReference type="Gene3D" id="3.30.420.40">
    <property type="match status" value="2"/>
</dbReference>
<dbReference type="SUPFAM" id="SSF53067">
    <property type="entry name" value="Actin-like ATPase domain"/>
    <property type="match status" value="2"/>
</dbReference>
<feature type="binding site" evidence="7">
    <location>
        <position position="246"/>
    </location>
    <ligand>
        <name>glycerol</name>
        <dbReference type="ChEBI" id="CHEBI:17754"/>
    </ligand>
</feature>
<dbReference type="GO" id="GO:0016301">
    <property type="term" value="F:kinase activity"/>
    <property type="evidence" value="ECO:0007669"/>
    <property type="project" value="UniProtKB-KW"/>
</dbReference>
<evidence type="ECO:0000259" key="10">
    <source>
        <dbReference type="Pfam" id="PF02782"/>
    </source>
</evidence>
<dbReference type="PANTHER" id="PTHR10196">
    <property type="entry name" value="SUGAR KINASE"/>
    <property type="match status" value="1"/>
</dbReference>
<dbReference type="NCBIfam" id="TIGR01311">
    <property type="entry name" value="glycerol_kin"/>
    <property type="match status" value="1"/>
</dbReference>
<comment type="function">
    <text evidence="7">Key enzyme in the regulation of glycerol uptake and metabolism. Catalyzes the phosphorylation of glycerol to yield sn-glycerol 3-phosphate.</text>
</comment>
<dbReference type="EC" id="2.7.1.30" evidence="7"/>
<dbReference type="InterPro" id="IPR018483">
    <property type="entry name" value="Carb_kinase_FGGY_CS"/>
</dbReference>
<feature type="binding site" evidence="7">
    <location>
        <position position="245"/>
    </location>
    <ligand>
        <name>sn-glycerol 3-phosphate</name>
        <dbReference type="ChEBI" id="CHEBI:57597"/>
    </ligand>
</feature>
<dbReference type="Proteomes" id="UP001500359">
    <property type="component" value="Unassembled WGS sequence"/>
</dbReference>
<dbReference type="InterPro" id="IPR018484">
    <property type="entry name" value="FGGY_N"/>
</dbReference>
<evidence type="ECO:0000256" key="3">
    <source>
        <dbReference type="ARBA" id="ARBA00022741"/>
    </source>
</evidence>
<evidence type="ECO:0000256" key="1">
    <source>
        <dbReference type="ARBA" id="ARBA00009156"/>
    </source>
</evidence>
<evidence type="ECO:0000259" key="9">
    <source>
        <dbReference type="Pfam" id="PF00370"/>
    </source>
</evidence>
<accession>A0ABP3WQW8</accession>
<feature type="binding site" evidence="7">
    <location>
        <position position="267"/>
    </location>
    <ligand>
        <name>ADP</name>
        <dbReference type="ChEBI" id="CHEBI:456216"/>
    </ligand>
</feature>
<comment type="similarity">
    <text evidence="1 7 8">Belongs to the FGGY kinase family.</text>
</comment>
<dbReference type="EMBL" id="BAAAFD010000003">
    <property type="protein sequence ID" value="GAA0855507.1"/>
    <property type="molecule type" value="Genomic_DNA"/>
</dbReference>
<comment type="activity regulation">
    <text evidence="7">Inhibited by fructose 1,6-bisphosphate (FBP).</text>
</comment>
<feature type="binding site" evidence="7">
    <location>
        <position position="15"/>
    </location>
    <ligand>
        <name>ATP</name>
        <dbReference type="ChEBI" id="CHEBI:30616"/>
    </ligand>
</feature>
<gene>
    <name evidence="7 11" type="primary">glpK</name>
    <name evidence="11" type="ORF">GCM10009114_14520</name>
</gene>
<dbReference type="HAMAP" id="MF_00186">
    <property type="entry name" value="Glycerol_kin"/>
    <property type="match status" value="1"/>
</dbReference>
<dbReference type="Pfam" id="PF00370">
    <property type="entry name" value="FGGY_N"/>
    <property type="match status" value="1"/>
</dbReference>
<evidence type="ECO:0000256" key="8">
    <source>
        <dbReference type="RuleBase" id="RU003733"/>
    </source>
</evidence>
<keyword evidence="6 7" id="KW-0067">ATP-binding</keyword>
<dbReference type="CDD" id="cd07786">
    <property type="entry name" value="FGGY_EcGK_like"/>
    <property type="match status" value="1"/>
</dbReference>
<feature type="binding site" evidence="7">
    <location>
        <position position="14"/>
    </location>
    <ligand>
        <name>ATP</name>
        <dbReference type="ChEBI" id="CHEBI:30616"/>
    </ligand>
</feature>
<feature type="domain" description="Carbohydrate kinase FGGY C-terminal" evidence="10">
    <location>
        <begin position="263"/>
        <end position="446"/>
    </location>
</feature>
<evidence type="ECO:0000256" key="7">
    <source>
        <dbReference type="HAMAP-Rule" id="MF_00186"/>
    </source>
</evidence>
<comment type="pathway">
    <text evidence="7">Polyol metabolism; glycerol degradation via glycerol kinase pathway; sn-glycerol 3-phosphate from glycerol: step 1/1.</text>
</comment>
<dbReference type="PANTHER" id="PTHR10196:SF78">
    <property type="entry name" value="GLYCEROL KINASE"/>
    <property type="match status" value="1"/>
</dbReference>
<feature type="binding site" evidence="7">
    <location>
        <position position="310"/>
    </location>
    <ligand>
        <name>ADP</name>
        <dbReference type="ChEBI" id="CHEBI:456216"/>
    </ligand>
</feature>